<proteinExistence type="inferred from homology"/>
<evidence type="ECO:0000256" key="1">
    <source>
        <dbReference type="ARBA" id="ARBA00005298"/>
    </source>
</evidence>
<dbReference type="AlphaFoldDB" id="A0ABD0JFD6"/>
<evidence type="ECO:0000313" key="5">
    <source>
        <dbReference type="EMBL" id="KAK7473577.1"/>
    </source>
</evidence>
<comment type="similarity">
    <text evidence="1">Belongs to the arrestin family.</text>
</comment>
<feature type="domain" description="Arrestin C-terminal-like" evidence="4">
    <location>
        <begin position="153"/>
        <end position="239"/>
    </location>
</feature>
<dbReference type="SUPFAM" id="SSF81296">
    <property type="entry name" value="E set domains"/>
    <property type="match status" value="2"/>
</dbReference>
<dbReference type="PANTHER" id="PTHR11188:SF176">
    <property type="entry name" value="ARRESTIN DOMAIN-CONTAINING PROTEIN 1"/>
    <property type="match status" value="1"/>
</dbReference>
<sequence>MGHMESPANLSHCHALLEPSNGHSPFCNGIRLRFEGKAYVHWTERHSTGSGKNRRTTTRHYSATEQYFNQDVLMFGIWPGQGSDTTKLPAGRHTFPFCFVLPPNLPSSFEGAHGYVRYSVKGIIDKPWKFDHTTKRPFTIIGILDLNADANAQITTFHATSKSRTVTKEIGRMTERPIEEGKSFSWEGQQFVLPPLPPSYLVGCRIIDVRYVLQLNVDPSGPAVDLEVPLEIIIGTIPLRRVVEQFPPRAPPAMSPPQAGYSMGPGYPMGTMHPSPEGATAPPMEPAMPYAPPTNIPNLPPPSYSESVFGKVNVKDEDDSDHTRGNLDYAPVYPYYDWGHQPNIEVTCGTVTTMGDEKY</sequence>
<protein>
    <recommendedName>
        <fullName evidence="7">Arrestin C-terminal-like domain-containing protein</fullName>
    </recommendedName>
</protein>
<feature type="compositionally biased region" description="Pro residues" evidence="2">
    <location>
        <begin position="283"/>
        <end position="303"/>
    </location>
</feature>
<evidence type="ECO:0000259" key="4">
    <source>
        <dbReference type="Pfam" id="PF02752"/>
    </source>
</evidence>
<reference evidence="5 6" key="1">
    <citation type="journal article" date="2023" name="Sci. Data">
        <title>Genome assembly of the Korean intertidal mud-creeper Batillaria attramentaria.</title>
        <authorList>
            <person name="Patra A.K."/>
            <person name="Ho P.T."/>
            <person name="Jun S."/>
            <person name="Lee S.J."/>
            <person name="Kim Y."/>
            <person name="Won Y.J."/>
        </authorList>
    </citation>
    <scope>NUCLEOTIDE SEQUENCE [LARGE SCALE GENOMIC DNA]</scope>
    <source>
        <strain evidence="5">Wonlab-2016</strain>
    </source>
</reference>
<dbReference type="Pfam" id="PF02752">
    <property type="entry name" value="Arrestin_C"/>
    <property type="match status" value="1"/>
</dbReference>
<dbReference type="PANTHER" id="PTHR11188">
    <property type="entry name" value="ARRESTIN DOMAIN CONTAINING PROTEIN"/>
    <property type="match status" value="1"/>
</dbReference>
<feature type="domain" description="Arrestin-like N-terminal" evidence="3">
    <location>
        <begin position="28"/>
        <end position="147"/>
    </location>
</feature>
<dbReference type="Proteomes" id="UP001519460">
    <property type="component" value="Unassembled WGS sequence"/>
</dbReference>
<dbReference type="InterPro" id="IPR011022">
    <property type="entry name" value="Arrestin_C-like"/>
</dbReference>
<evidence type="ECO:0008006" key="7">
    <source>
        <dbReference type="Google" id="ProtNLM"/>
    </source>
</evidence>
<keyword evidence="6" id="KW-1185">Reference proteome</keyword>
<accession>A0ABD0JFD6</accession>
<dbReference type="Gene3D" id="2.60.40.640">
    <property type="match status" value="2"/>
</dbReference>
<feature type="region of interest" description="Disordered" evidence="2">
    <location>
        <begin position="273"/>
        <end position="303"/>
    </location>
</feature>
<dbReference type="InterPro" id="IPR050357">
    <property type="entry name" value="Arrestin_domain-protein"/>
</dbReference>
<name>A0ABD0JFD6_9CAEN</name>
<gene>
    <name evidence="5" type="ORF">BaRGS_00035180</name>
</gene>
<evidence type="ECO:0000256" key="2">
    <source>
        <dbReference type="SAM" id="MobiDB-lite"/>
    </source>
</evidence>
<dbReference type="InterPro" id="IPR014756">
    <property type="entry name" value="Ig_E-set"/>
</dbReference>
<comment type="caution">
    <text evidence="5">The sequence shown here is derived from an EMBL/GenBank/DDBJ whole genome shotgun (WGS) entry which is preliminary data.</text>
</comment>
<organism evidence="5 6">
    <name type="scientific">Batillaria attramentaria</name>
    <dbReference type="NCBI Taxonomy" id="370345"/>
    <lineage>
        <taxon>Eukaryota</taxon>
        <taxon>Metazoa</taxon>
        <taxon>Spiralia</taxon>
        <taxon>Lophotrochozoa</taxon>
        <taxon>Mollusca</taxon>
        <taxon>Gastropoda</taxon>
        <taxon>Caenogastropoda</taxon>
        <taxon>Sorbeoconcha</taxon>
        <taxon>Cerithioidea</taxon>
        <taxon>Batillariidae</taxon>
        <taxon>Batillaria</taxon>
    </lineage>
</organism>
<dbReference type="Pfam" id="PF00339">
    <property type="entry name" value="Arrestin_N"/>
    <property type="match status" value="1"/>
</dbReference>
<dbReference type="InterPro" id="IPR011021">
    <property type="entry name" value="Arrestin-like_N"/>
</dbReference>
<dbReference type="EMBL" id="JACVVK020000464">
    <property type="protein sequence ID" value="KAK7473577.1"/>
    <property type="molecule type" value="Genomic_DNA"/>
</dbReference>
<dbReference type="InterPro" id="IPR014752">
    <property type="entry name" value="Arrestin-like_C"/>
</dbReference>
<evidence type="ECO:0000313" key="6">
    <source>
        <dbReference type="Proteomes" id="UP001519460"/>
    </source>
</evidence>
<evidence type="ECO:0000259" key="3">
    <source>
        <dbReference type="Pfam" id="PF00339"/>
    </source>
</evidence>